<proteinExistence type="predicted"/>
<evidence type="ECO:0000313" key="2">
    <source>
        <dbReference type="EMBL" id="NYK09564.1"/>
    </source>
</evidence>
<organism evidence="2 3">
    <name type="scientific">Leifsonia naganoensis</name>
    <dbReference type="NCBI Taxonomy" id="150025"/>
    <lineage>
        <taxon>Bacteria</taxon>
        <taxon>Bacillati</taxon>
        <taxon>Actinomycetota</taxon>
        <taxon>Actinomycetes</taxon>
        <taxon>Micrococcales</taxon>
        <taxon>Microbacteriaceae</taxon>
        <taxon>Leifsonia</taxon>
    </lineage>
</organism>
<dbReference type="PANTHER" id="PTHR33886:SF8">
    <property type="entry name" value="UNSATURATED RHAMNOGALACTURONAN HYDROLASE (EUROFUNG)"/>
    <property type="match status" value="1"/>
</dbReference>
<accession>A0A853DSG8</accession>
<dbReference type="Proteomes" id="UP000521075">
    <property type="component" value="Unassembled WGS sequence"/>
</dbReference>
<dbReference type="EMBL" id="JACCHJ010000001">
    <property type="protein sequence ID" value="NYK09564.1"/>
    <property type="molecule type" value="Genomic_DNA"/>
</dbReference>
<comment type="caution">
    <text evidence="2">The sequence shown here is derived from an EMBL/GenBank/DDBJ whole genome shotgun (WGS) entry which is preliminary data.</text>
</comment>
<protein>
    <submittedName>
        <fullName evidence="2">Unsaturated rhamnogalacturonyl hydrolase</fullName>
        <ecNumber evidence="2">3.2.1.172</ecNumber>
    </submittedName>
</protein>
<dbReference type="EC" id="3.2.1.172" evidence="2"/>
<dbReference type="AlphaFoldDB" id="A0A853DSG8"/>
<dbReference type="RefSeq" id="WP_179700506.1">
    <property type="nucleotide sequence ID" value="NZ_BAAAHA010000003.1"/>
</dbReference>
<dbReference type="GO" id="GO:0102211">
    <property type="term" value="F:unsaturated rhamnogalacturonyl hydrolase activity"/>
    <property type="evidence" value="ECO:0007669"/>
    <property type="project" value="UniProtKB-EC"/>
</dbReference>
<dbReference type="SUPFAM" id="SSF48208">
    <property type="entry name" value="Six-hairpin glycosidases"/>
    <property type="match status" value="1"/>
</dbReference>
<sequence>MTAATLLRTVADSLLELDYETWAFGDSVAFEGMVSASAALGDPRYLAFAHGWIRSWATRAQPYRRLDCTAPGRAMVEVFRATGDSRILSAAVGLADYLLTRPRMESGIFATWEHSPLREPYGGTLDVRGAFLLADPPPGAFIDCLHFDPPFLSALGAETGEDRYTLAALDQATAYIGRLQQADGLFDHFELRGESGTFGPGWGRGQGWALLGLIDTVDATRGADSPERRELAAAALRLIRGMIALQLPDGTWSTDVRDAATGVEDSTSVFMALGFRRALEIGLVPEAERALVGESAHRARTAALAATDSRGRIGVSAAVMACTTPSHYANVPTGFVVPWGQGPLALLLAEENA</sequence>
<keyword evidence="3" id="KW-1185">Reference proteome</keyword>
<name>A0A853DSG8_9MICO</name>
<keyword evidence="2" id="KW-0326">Glycosidase</keyword>
<dbReference type="InterPro" id="IPR010905">
    <property type="entry name" value="Glyco_hydro_88"/>
</dbReference>
<evidence type="ECO:0000313" key="3">
    <source>
        <dbReference type="Proteomes" id="UP000521075"/>
    </source>
</evidence>
<gene>
    <name evidence="2" type="ORF">HNR14_001445</name>
</gene>
<dbReference type="Gene3D" id="1.50.10.10">
    <property type="match status" value="1"/>
</dbReference>
<dbReference type="InterPro" id="IPR012341">
    <property type="entry name" value="6hp_glycosidase-like_sf"/>
</dbReference>
<dbReference type="Pfam" id="PF07470">
    <property type="entry name" value="Glyco_hydro_88"/>
    <property type="match status" value="1"/>
</dbReference>
<dbReference type="InterPro" id="IPR052043">
    <property type="entry name" value="PolySaccharide_Degr_Enz"/>
</dbReference>
<reference evidence="2 3" key="1">
    <citation type="submission" date="2020-07" db="EMBL/GenBank/DDBJ databases">
        <title>Sequencing the genomes of 1000 actinobacteria strains.</title>
        <authorList>
            <person name="Klenk H.-P."/>
        </authorList>
    </citation>
    <scope>NUCLEOTIDE SEQUENCE [LARGE SCALE GENOMIC DNA]</scope>
    <source>
        <strain evidence="2 3">DSM 15166</strain>
    </source>
</reference>
<dbReference type="InterPro" id="IPR008928">
    <property type="entry name" value="6-hairpin_glycosidase_sf"/>
</dbReference>
<dbReference type="GO" id="GO:0005975">
    <property type="term" value="P:carbohydrate metabolic process"/>
    <property type="evidence" value="ECO:0007669"/>
    <property type="project" value="InterPro"/>
</dbReference>
<dbReference type="PANTHER" id="PTHR33886">
    <property type="entry name" value="UNSATURATED RHAMNOGALACTURONAN HYDROLASE (EUROFUNG)"/>
    <property type="match status" value="1"/>
</dbReference>
<evidence type="ECO:0000256" key="1">
    <source>
        <dbReference type="ARBA" id="ARBA00022801"/>
    </source>
</evidence>
<keyword evidence="1 2" id="KW-0378">Hydrolase</keyword>